<organism evidence="2 3">
    <name type="scientific">Alteromonas salexigens</name>
    <dbReference type="NCBI Taxonomy" id="2982530"/>
    <lineage>
        <taxon>Bacteria</taxon>
        <taxon>Pseudomonadati</taxon>
        <taxon>Pseudomonadota</taxon>
        <taxon>Gammaproteobacteria</taxon>
        <taxon>Alteromonadales</taxon>
        <taxon>Alteromonadaceae</taxon>
        <taxon>Alteromonas/Salinimonas group</taxon>
        <taxon>Alteromonas</taxon>
    </lineage>
</organism>
<sequence length="194" mass="21750">MKKIIALIAVVMVAVGGWFIYLSQSSSNDDAQVPVITVMEILHASDLTDGIKTAVKQNDEAAITDWMAQARAVGEQAALSESDMQYLNSRQAREYVVFNARRALFNDAFEQRFLNLQDMGELKSQYPEARDLFPQAEALLDKRDDIIMRIAQTLAGGEPPTEQHIKDAQQRWRERYTKSQESPSQSAGPSDEPS</sequence>
<comment type="caution">
    <text evidence="2">The sequence shown here is derived from an EMBL/GenBank/DDBJ whole genome shotgun (WGS) entry which is preliminary data.</text>
</comment>
<accession>A0ABT2VM25</accession>
<evidence type="ECO:0000256" key="1">
    <source>
        <dbReference type="SAM" id="MobiDB-lite"/>
    </source>
</evidence>
<dbReference type="EMBL" id="JAOTJC010000006">
    <property type="protein sequence ID" value="MCU7553892.1"/>
    <property type="molecule type" value="Genomic_DNA"/>
</dbReference>
<reference evidence="3" key="1">
    <citation type="submission" date="2023-07" db="EMBL/GenBank/DDBJ databases">
        <title>Study on multiphase classification of strain Alteromonas salexigens isolated from the Yellow Sea.</title>
        <authorList>
            <person name="Sun L."/>
        </authorList>
    </citation>
    <scope>NUCLEOTIDE SEQUENCE [LARGE SCALE GENOMIC DNA]</scope>
    <source>
        <strain evidence="3">ASW11-19</strain>
    </source>
</reference>
<name>A0ABT2VM25_9ALTE</name>
<dbReference type="Proteomes" id="UP001209257">
    <property type="component" value="Unassembled WGS sequence"/>
</dbReference>
<feature type="region of interest" description="Disordered" evidence="1">
    <location>
        <begin position="154"/>
        <end position="194"/>
    </location>
</feature>
<evidence type="ECO:0000313" key="2">
    <source>
        <dbReference type="EMBL" id="MCU7553892.1"/>
    </source>
</evidence>
<keyword evidence="3" id="KW-1185">Reference proteome</keyword>
<proteinExistence type="predicted"/>
<evidence type="ECO:0000313" key="3">
    <source>
        <dbReference type="Proteomes" id="UP001209257"/>
    </source>
</evidence>
<feature type="compositionally biased region" description="Basic and acidic residues" evidence="1">
    <location>
        <begin position="161"/>
        <end position="178"/>
    </location>
</feature>
<dbReference type="RefSeq" id="WP_262992590.1">
    <property type="nucleotide sequence ID" value="NZ_JAOTJC010000006.1"/>
</dbReference>
<feature type="compositionally biased region" description="Polar residues" evidence="1">
    <location>
        <begin position="179"/>
        <end position="188"/>
    </location>
</feature>
<protein>
    <submittedName>
        <fullName evidence="2">Uncharacterized protein</fullName>
    </submittedName>
</protein>
<gene>
    <name evidence="2" type="ORF">OCL06_04700</name>
</gene>